<dbReference type="GO" id="GO:0022857">
    <property type="term" value="F:transmembrane transporter activity"/>
    <property type="evidence" value="ECO:0007669"/>
    <property type="project" value="InterPro"/>
</dbReference>
<evidence type="ECO:0000256" key="6">
    <source>
        <dbReference type="SAM" id="MobiDB-lite"/>
    </source>
</evidence>
<feature type="transmembrane region" description="Helical" evidence="7">
    <location>
        <begin position="111"/>
        <end position="131"/>
    </location>
</feature>
<evidence type="ECO:0000256" key="7">
    <source>
        <dbReference type="SAM" id="Phobius"/>
    </source>
</evidence>
<feature type="region of interest" description="Disordered" evidence="6">
    <location>
        <begin position="1"/>
        <end position="29"/>
    </location>
</feature>
<keyword evidence="2" id="KW-0813">Transport</keyword>
<dbReference type="HOGENOM" id="CLU_001265_52_2_1"/>
<feature type="transmembrane region" description="Helical" evidence="7">
    <location>
        <begin position="138"/>
        <end position="155"/>
    </location>
</feature>
<keyword evidence="5 7" id="KW-0472">Membrane</keyword>
<evidence type="ECO:0000256" key="4">
    <source>
        <dbReference type="ARBA" id="ARBA00022989"/>
    </source>
</evidence>
<feature type="transmembrane region" description="Helical" evidence="7">
    <location>
        <begin position="244"/>
        <end position="263"/>
    </location>
</feature>
<keyword evidence="3 7" id="KW-0812">Transmembrane</keyword>
<sequence>MTRTAKPKGTDAKPSRHAETASLETADAPPMTTAAVVSPEIEKGKEYPYQDSPYDHKLKVLNGAMQTIGFGKYHRRLAVVAGFGWFIDGALPLLAGLLIPTLISEFKIDGAYFVVTVYSGMLAGACIWGVASDLLGRVLPFNLTLLVSGVFALASGGANNFATLAILVGLMGFGAGGNIPIDSAIFLEFMPSTHANLLTTLSMYWIFGNILMTLAAWPLMTYYSCEFAAEGQICRKEDNMGWRYLMFIIGSCTIVLWAIRFWLFPIYESPRYLLGRGREEEAVQVVQRIAAFNGVPTSLSVEDFRVARRDDGGEDATKTLSIFEKARFVAQRVKALFQPAKTAVSTVILIVLWSSIGLGTALYYSFLPYLLASKGAVFGDASLSIVYRNATPYLASKAVDLPYLGRRWTMSFTCVLSGACLLGSTTSRSSNALLGWNCGYSFASNAMYAVMYSFTSEVFPTPNRGTGNALVSIFGRISNVIAPLIALHLDVRGSAPAYIGGGLTTAAAILPLLVQYEPRGKEVI</sequence>
<organism evidence="9 10">
    <name type="scientific">Coprinopsis cinerea (strain Okayama-7 / 130 / ATCC MYA-4618 / FGSC 9003)</name>
    <name type="common">Inky cap fungus</name>
    <name type="synonym">Hormographiella aspergillata</name>
    <dbReference type="NCBI Taxonomy" id="240176"/>
    <lineage>
        <taxon>Eukaryota</taxon>
        <taxon>Fungi</taxon>
        <taxon>Dikarya</taxon>
        <taxon>Basidiomycota</taxon>
        <taxon>Agaricomycotina</taxon>
        <taxon>Agaricomycetes</taxon>
        <taxon>Agaricomycetidae</taxon>
        <taxon>Agaricales</taxon>
        <taxon>Agaricineae</taxon>
        <taxon>Psathyrellaceae</taxon>
        <taxon>Coprinopsis</taxon>
    </lineage>
</organism>
<dbReference type="GO" id="GO:0016020">
    <property type="term" value="C:membrane"/>
    <property type="evidence" value="ECO:0007669"/>
    <property type="project" value="UniProtKB-SubCell"/>
</dbReference>
<feature type="domain" description="Major facilitator superfamily (MFS) profile" evidence="8">
    <location>
        <begin position="77"/>
        <end position="519"/>
    </location>
</feature>
<keyword evidence="4 7" id="KW-1133">Transmembrane helix</keyword>
<name>D6RQ21_COPC7</name>
<evidence type="ECO:0000256" key="2">
    <source>
        <dbReference type="ARBA" id="ARBA00022448"/>
    </source>
</evidence>
<dbReference type="eggNOG" id="KOG0253">
    <property type="taxonomic scope" value="Eukaryota"/>
</dbReference>
<evidence type="ECO:0000256" key="3">
    <source>
        <dbReference type="ARBA" id="ARBA00022692"/>
    </source>
</evidence>
<accession>D6RQ21</accession>
<dbReference type="EMBL" id="AACS02000010">
    <property type="protein sequence ID" value="EFI26941.1"/>
    <property type="molecule type" value="Genomic_DNA"/>
</dbReference>
<evidence type="ECO:0000256" key="5">
    <source>
        <dbReference type="ARBA" id="ARBA00023136"/>
    </source>
</evidence>
<dbReference type="GeneID" id="9380355"/>
<dbReference type="InterPro" id="IPR020846">
    <property type="entry name" value="MFS_dom"/>
</dbReference>
<feature type="transmembrane region" description="Helical" evidence="7">
    <location>
        <begin position="433"/>
        <end position="455"/>
    </location>
</feature>
<evidence type="ECO:0000313" key="10">
    <source>
        <dbReference type="Proteomes" id="UP000001861"/>
    </source>
</evidence>
<protein>
    <submittedName>
        <fullName evidence="9">Membrane transporter</fullName>
    </submittedName>
</protein>
<feature type="transmembrane region" description="Helical" evidence="7">
    <location>
        <begin position="495"/>
        <end position="514"/>
    </location>
</feature>
<proteinExistence type="predicted"/>
<evidence type="ECO:0000259" key="8">
    <source>
        <dbReference type="PROSITE" id="PS50850"/>
    </source>
</evidence>
<dbReference type="PANTHER" id="PTHR23511:SF12">
    <property type="entry name" value="TRANSPORTER, PUTATIVE (AFU_ORTHOLOGUE AFUA_7G01740)-RELATED"/>
    <property type="match status" value="1"/>
</dbReference>
<dbReference type="PANTHER" id="PTHR23511">
    <property type="entry name" value="SYNAPTIC VESICLE GLYCOPROTEIN 2"/>
    <property type="match status" value="1"/>
</dbReference>
<comment type="subcellular location">
    <subcellularLocation>
        <location evidence="1">Membrane</location>
        <topology evidence="1">Multi-pass membrane protein</topology>
    </subcellularLocation>
</comment>
<dbReference type="SUPFAM" id="SSF103473">
    <property type="entry name" value="MFS general substrate transporter"/>
    <property type="match status" value="1"/>
</dbReference>
<evidence type="ECO:0000256" key="1">
    <source>
        <dbReference type="ARBA" id="ARBA00004141"/>
    </source>
</evidence>
<dbReference type="AlphaFoldDB" id="D6RQ21"/>
<evidence type="ECO:0000313" key="9">
    <source>
        <dbReference type="EMBL" id="EFI26941.1"/>
    </source>
</evidence>
<dbReference type="InterPro" id="IPR036259">
    <property type="entry name" value="MFS_trans_sf"/>
</dbReference>
<feature type="transmembrane region" description="Helical" evidence="7">
    <location>
        <begin position="77"/>
        <end position="99"/>
    </location>
</feature>
<dbReference type="Proteomes" id="UP000001861">
    <property type="component" value="Unassembled WGS sequence"/>
</dbReference>
<dbReference type="KEGG" id="cci:CC1G_15342"/>
<feature type="compositionally biased region" description="Basic and acidic residues" evidence="6">
    <location>
        <begin position="8"/>
        <end position="19"/>
    </location>
</feature>
<dbReference type="RefSeq" id="XP_002910435.1">
    <property type="nucleotide sequence ID" value="XM_002910389.1"/>
</dbReference>
<dbReference type="Gene3D" id="1.20.1250.20">
    <property type="entry name" value="MFS general substrate transporter like domains"/>
    <property type="match status" value="1"/>
</dbReference>
<feature type="transmembrane region" description="Helical" evidence="7">
    <location>
        <begin position="342"/>
        <end position="363"/>
    </location>
</feature>
<dbReference type="InterPro" id="IPR005828">
    <property type="entry name" value="MFS_sugar_transport-like"/>
</dbReference>
<dbReference type="OMA" id="AIRCEWN"/>
<feature type="transmembrane region" description="Helical" evidence="7">
    <location>
        <begin position="408"/>
        <end position="427"/>
    </location>
</feature>
<reference evidence="9 10" key="1">
    <citation type="journal article" date="2010" name="Proc. Natl. Acad. Sci. U.S.A.">
        <title>Insights into evolution of multicellular fungi from the assembled chromosomes of the mushroom Coprinopsis cinerea (Coprinus cinereus).</title>
        <authorList>
            <person name="Stajich J.E."/>
            <person name="Wilke S.K."/>
            <person name="Ahren D."/>
            <person name="Au C.H."/>
            <person name="Birren B.W."/>
            <person name="Borodovsky M."/>
            <person name="Burns C."/>
            <person name="Canback B."/>
            <person name="Casselton L.A."/>
            <person name="Cheng C.K."/>
            <person name="Deng J."/>
            <person name="Dietrich F.S."/>
            <person name="Fargo D.C."/>
            <person name="Farman M.L."/>
            <person name="Gathman A.C."/>
            <person name="Goldberg J."/>
            <person name="Guigo R."/>
            <person name="Hoegger P.J."/>
            <person name="Hooker J.B."/>
            <person name="Huggins A."/>
            <person name="James T.Y."/>
            <person name="Kamada T."/>
            <person name="Kilaru S."/>
            <person name="Kodira C."/>
            <person name="Kues U."/>
            <person name="Kupfer D."/>
            <person name="Kwan H.S."/>
            <person name="Lomsadze A."/>
            <person name="Li W."/>
            <person name="Lilly W.W."/>
            <person name="Ma L.J."/>
            <person name="Mackey A.J."/>
            <person name="Manning G."/>
            <person name="Martin F."/>
            <person name="Muraguchi H."/>
            <person name="Natvig D.O."/>
            <person name="Palmerini H."/>
            <person name="Ramesh M.A."/>
            <person name="Rehmeyer C.J."/>
            <person name="Roe B.A."/>
            <person name="Shenoy N."/>
            <person name="Stanke M."/>
            <person name="Ter-Hovhannisyan V."/>
            <person name="Tunlid A."/>
            <person name="Velagapudi R."/>
            <person name="Vision T.J."/>
            <person name="Zeng Q."/>
            <person name="Zolan M.E."/>
            <person name="Pukkila P.J."/>
        </authorList>
    </citation>
    <scope>NUCLEOTIDE SEQUENCE [LARGE SCALE GENOMIC DNA]</scope>
    <source>
        <strain evidence="10">Okayama-7 / 130 / ATCC MYA-4618 / FGSC 9003</strain>
    </source>
</reference>
<feature type="transmembrane region" description="Helical" evidence="7">
    <location>
        <begin position="161"/>
        <end position="181"/>
    </location>
</feature>
<keyword evidence="10" id="KW-1185">Reference proteome</keyword>
<dbReference type="VEuPathDB" id="FungiDB:CC1G_15342"/>
<dbReference type="OrthoDB" id="3936150at2759"/>
<feature type="transmembrane region" description="Helical" evidence="7">
    <location>
        <begin position="467"/>
        <end position="489"/>
    </location>
</feature>
<comment type="caution">
    <text evidence="9">The sequence shown here is derived from an EMBL/GenBank/DDBJ whole genome shotgun (WGS) entry which is preliminary data.</text>
</comment>
<dbReference type="Pfam" id="PF00083">
    <property type="entry name" value="Sugar_tr"/>
    <property type="match status" value="1"/>
</dbReference>
<gene>
    <name evidence="9" type="ORF">CC1G_15342</name>
</gene>
<dbReference type="InParanoid" id="D6RQ21"/>
<feature type="transmembrane region" description="Helical" evidence="7">
    <location>
        <begin position="202"/>
        <end position="224"/>
    </location>
</feature>
<dbReference type="PROSITE" id="PS50850">
    <property type="entry name" value="MFS"/>
    <property type="match status" value="1"/>
</dbReference>